<evidence type="ECO:0000256" key="7">
    <source>
        <dbReference type="ARBA" id="ARBA00029873"/>
    </source>
</evidence>
<dbReference type="InterPro" id="IPR001841">
    <property type="entry name" value="Znf_RING"/>
</dbReference>
<keyword evidence="5" id="KW-0862">Zinc</keyword>
<keyword evidence="3" id="KW-0479">Metal-binding</keyword>
<evidence type="ECO:0000256" key="2">
    <source>
        <dbReference type="ARBA" id="ARBA00022257"/>
    </source>
</evidence>
<comment type="caution">
    <text evidence="12">The sequence shown here is derived from an EMBL/GenBank/DDBJ whole genome shotgun (WGS) entry which is preliminary data.</text>
</comment>
<gene>
    <name evidence="12" type="ORF">BN980_GECA03s03640g</name>
</gene>
<dbReference type="GO" id="GO:0006357">
    <property type="term" value="P:regulation of transcription by RNA polymerase II"/>
    <property type="evidence" value="ECO:0007669"/>
    <property type="project" value="TreeGrafter"/>
</dbReference>
<keyword evidence="6" id="KW-0539">Nucleus</keyword>
<dbReference type="Pfam" id="PF17121">
    <property type="entry name" value="zf-C3HC4_5"/>
    <property type="match status" value="1"/>
</dbReference>
<feature type="domain" description="RING-type" evidence="11">
    <location>
        <begin position="33"/>
        <end position="75"/>
    </location>
</feature>
<evidence type="ECO:0000256" key="4">
    <source>
        <dbReference type="ARBA" id="ARBA00022771"/>
    </source>
</evidence>
<dbReference type="Pfam" id="PF06391">
    <property type="entry name" value="MAT1"/>
    <property type="match status" value="1"/>
</dbReference>
<dbReference type="CDD" id="cd16573">
    <property type="entry name" value="RING-HC_TFB3-like"/>
    <property type="match status" value="1"/>
</dbReference>
<dbReference type="PROSITE" id="PS00518">
    <property type="entry name" value="ZF_RING_1"/>
    <property type="match status" value="1"/>
</dbReference>
<evidence type="ECO:0000256" key="10">
    <source>
        <dbReference type="SAM" id="MobiDB-lite"/>
    </source>
</evidence>
<accession>A0A0J9X6X5</accession>
<evidence type="ECO:0000259" key="11">
    <source>
        <dbReference type="PROSITE" id="PS50089"/>
    </source>
</evidence>
<dbReference type="STRING" id="1173061.A0A0J9X6X5"/>
<dbReference type="SUPFAM" id="SSF57850">
    <property type="entry name" value="RING/U-box"/>
    <property type="match status" value="1"/>
</dbReference>
<dbReference type="InterPro" id="IPR013083">
    <property type="entry name" value="Znf_RING/FYVE/PHD"/>
</dbReference>
<evidence type="ECO:0000256" key="1">
    <source>
        <dbReference type="ARBA" id="ARBA00004123"/>
    </source>
</evidence>
<dbReference type="GO" id="GO:0061575">
    <property type="term" value="F:cyclin-dependent protein serine/threonine kinase activator activity"/>
    <property type="evidence" value="ECO:0007669"/>
    <property type="project" value="InterPro"/>
</dbReference>
<dbReference type="GO" id="GO:0070985">
    <property type="term" value="C:transcription factor TFIIK complex"/>
    <property type="evidence" value="ECO:0007669"/>
    <property type="project" value="UniProtKB-ARBA"/>
</dbReference>
<proteinExistence type="predicted"/>
<keyword evidence="4 9" id="KW-0863">Zinc-finger</keyword>
<protein>
    <recommendedName>
        <fullName evidence="2">RNA polymerase II transcription factor B subunit 3</fullName>
    </recommendedName>
    <alternativeName>
        <fullName evidence="8">RNA polymerase II transcription factor B 38 kDa subunit</fullName>
    </alternativeName>
    <alternativeName>
        <fullName evidence="7">RNA polymerase II transcription factor B p38 subunit</fullName>
    </alternativeName>
</protein>
<reference evidence="12" key="1">
    <citation type="submission" date="2014-03" db="EMBL/GenBank/DDBJ databases">
        <authorList>
            <person name="Casaregola S."/>
        </authorList>
    </citation>
    <scope>NUCLEOTIDE SEQUENCE [LARGE SCALE GENOMIC DNA]</scope>
    <source>
        <strain evidence="12">CLIB 918</strain>
    </source>
</reference>
<dbReference type="OrthoDB" id="5963at2759"/>
<evidence type="ECO:0000256" key="8">
    <source>
        <dbReference type="ARBA" id="ARBA00033277"/>
    </source>
</evidence>
<feature type="compositionally biased region" description="Basic and acidic residues" evidence="10">
    <location>
        <begin position="170"/>
        <end position="187"/>
    </location>
</feature>
<dbReference type="GO" id="GO:0008270">
    <property type="term" value="F:zinc ion binding"/>
    <property type="evidence" value="ECO:0007669"/>
    <property type="project" value="UniProtKB-KW"/>
</dbReference>
<dbReference type="PANTHER" id="PTHR12683">
    <property type="entry name" value="CDK-ACTIVATING KINASE ASSEMBLY FACTOR MAT1"/>
    <property type="match status" value="1"/>
</dbReference>
<dbReference type="InterPro" id="IPR017907">
    <property type="entry name" value="Znf_RING_CS"/>
</dbReference>
<comment type="subcellular location">
    <subcellularLocation>
        <location evidence="1">Nucleus</location>
    </subcellularLocation>
</comment>
<dbReference type="FunFam" id="3.30.40.10:FF:000037">
    <property type="entry name" value="Cdk-activating kinase assembly factor MAT1, centre"/>
    <property type="match status" value="1"/>
</dbReference>
<dbReference type="NCBIfam" id="TIGR00570">
    <property type="entry name" value="cdk7"/>
    <property type="match status" value="1"/>
</dbReference>
<dbReference type="GO" id="GO:0006289">
    <property type="term" value="P:nucleotide-excision repair"/>
    <property type="evidence" value="ECO:0007669"/>
    <property type="project" value="InterPro"/>
</dbReference>
<dbReference type="AlphaFoldDB" id="A0A0J9X6X5"/>
<dbReference type="Gene3D" id="3.30.40.10">
    <property type="entry name" value="Zinc/RING finger domain, C3HC4 (zinc finger)"/>
    <property type="match status" value="1"/>
</dbReference>
<organism evidence="12 13">
    <name type="scientific">Geotrichum candidum</name>
    <name type="common">Oospora lactis</name>
    <name type="synonym">Dipodascus geotrichum</name>
    <dbReference type="NCBI Taxonomy" id="1173061"/>
    <lineage>
        <taxon>Eukaryota</taxon>
        <taxon>Fungi</taxon>
        <taxon>Dikarya</taxon>
        <taxon>Ascomycota</taxon>
        <taxon>Saccharomycotina</taxon>
        <taxon>Dipodascomycetes</taxon>
        <taxon>Dipodascales</taxon>
        <taxon>Dipodascaceae</taxon>
        <taxon>Geotrichum</taxon>
    </lineage>
</organism>
<sequence length="352" mass="40011">MSTAAAATATTTTPAAAVGVRNDDDGTVDNDMCPICKSSRYLNPSMKFLVNPECYHKMCESCVDRIFSLGPATCPYAGCGKILRKNKFKQQLFEDLAVEREVDVRKRVAKTFNRRQDDFEMLEDYNNYLEEVEGIVFNLVMGVDAEATEAKLQAYEQANRTTILANSMRQKQDDEQQEMRARYEQEQRQQKQQLARILELEEQQIREDGHKELLRELATSKGDAETIKKKINNSILKRSSARRRELESEFAQSAAASSFAFMDSARRRRRDEESPAAMTPFTPFVGDRQTRLLFEQRDDYYDPTMDSIAGDMQYVGSGFKPDRAIKQSLLQAFFGLGCNIQKEKATAPTVSA</sequence>
<name>A0A0J9X6X5_GEOCN</name>
<evidence type="ECO:0000256" key="5">
    <source>
        <dbReference type="ARBA" id="ARBA00022833"/>
    </source>
</evidence>
<evidence type="ECO:0000313" key="13">
    <source>
        <dbReference type="Proteomes" id="UP000242525"/>
    </source>
</evidence>
<dbReference type="Proteomes" id="UP000242525">
    <property type="component" value="Unassembled WGS sequence"/>
</dbReference>
<evidence type="ECO:0000256" key="6">
    <source>
        <dbReference type="ARBA" id="ARBA00023242"/>
    </source>
</evidence>
<evidence type="ECO:0000313" key="12">
    <source>
        <dbReference type="EMBL" id="CDO52546.1"/>
    </source>
</evidence>
<evidence type="ECO:0000256" key="9">
    <source>
        <dbReference type="PROSITE-ProRule" id="PRU00175"/>
    </source>
</evidence>
<dbReference type="InterPro" id="IPR004575">
    <property type="entry name" value="MAT1/Tfb3"/>
</dbReference>
<evidence type="ECO:0000256" key="3">
    <source>
        <dbReference type="ARBA" id="ARBA00022723"/>
    </source>
</evidence>
<dbReference type="InterPro" id="IPR015877">
    <property type="entry name" value="MAT1_centre"/>
</dbReference>
<keyword evidence="13" id="KW-1185">Reference proteome</keyword>
<dbReference type="PANTHER" id="PTHR12683:SF13">
    <property type="entry name" value="CDK-ACTIVATING KINASE ASSEMBLY FACTOR MAT1"/>
    <property type="match status" value="1"/>
</dbReference>
<dbReference type="EMBL" id="CCBN010000003">
    <property type="protein sequence ID" value="CDO52546.1"/>
    <property type="molecule type" value="Genomic_DNA"/>
</dbReference>
<dbReference type="PROSITE" id="PS50089">
    <property type="entry name" value="ZF_RING_2"/>
    <property type="match status" value="1"/>
</dbReference>
<feature type="region of interest" description="Disordered" evidence="10">
    <location>
        <begin position="167"/>
        <end position="187"/>
    </location>
</feature>